<proteinExistence type="predicted"/>
<accession>A0A0L0C0E1</accession>
<dbReference type="Proteomes" id="UP000037069">
    <property type="component" value="Unassembled WGS sequence"/>
</dbReference>
<feature type="compositionally biased region" description="Pro residues" evidence="1">
    <location>
        <begin position="34"/>
        <end position="68"/>
    </location>
</feature>
<dbReference type="AlphaFoldDB" id="A0A0L0C0E1"/>
<evidence type="ECO:0000256" key="1">
    <source>
        <dbReference type="SAM" id="MobiDB-lite"/>
    </source>
</evidence>
<feature type="signal peptide" evidence="2">
    <location>
        <begin position="1"/>
        <end position="31"/>
    </location>
</feature>
<dbReference type="EMBL" id="JRES01001072">
    <property type="protein sequence ID" value="KNC25765.1"/>
    <property type="molecule type" value="Genomic_DNA"/>
</dbReference>
<reference evidence="3 4" key="1">
    <citation type="journal article" date="2015" name="Nat. Commun.">
        <title>Lucilia cuprina genome unlocks parasitic fly biology to underpin future interventions.</title>
        <authorList>
            <person name="Anstead C.A."/>
            <person name="Korhonen P.K."/>
            <person name="Young N.D."/>
            <person name="Hall R.S."/>
            <person name="Jex A.R."/>
            <person name="Murali S.C."/>
            <person name="Hughes D.S."/>
            <person name="Lee S.F."/>
            <person name="Perry T."/>
            <person name="Stroehlein A.J."/>
            <person name="Ansell B.R."/>
            <person name="Breugelmans B."/>
            <person name="Hofmann A."/>
            <person name="Qu J."/>
            <person name="Dugan S."/>
            <person name="Lee S.L."/>
            <person name="Chao H."/>
            <person name="Dinh H."/>
            <person name="Han Y."/>
            <person name="Doddapaneni H.V."/>
            <person name="Worley K.C."/>
            <person name="Muzny D.M."/>
            <person name="Ioannidis P."/>
            <person name="Waterhouse R.M."/>
            <person name="Zdobnov E.M."/>
            <person name="James P.J."/>
            <person name="Bagnall N.H."/>
            <person name="Kotze A.C."/>
            <person name="Gibbs R.A."/>
            <person name="Richards S."/>
            <person name="Batterham P."/>
            <person name="Gasser R.B."/>
        </authorList>
    </citation>
    <scope>NUCLEOTIDE SEQUENCE [LARGE SCALE GENOMIC DNA]</scope>
    <source>
        <strain evidence="3 4">LS</strain>
        <tissue evidence="3">Full body</tissue>
    </source>
</reference>
<keyword evidence="4" id="KW-1185">Reference proteome</keyword>
<evidence type="ECO:0000313" key="4">
    <source>
        <dbReference type="Proteomes" id="UP000037069"/>
    </source>
</evidence>
<keyword evidence="2" id="KW-0732">Signal</keyword>
<organism evidence="3 4">
    <name type="scientific">Lucilia cuprina</name>
    <name type="common">Green bottle fly</name>
    <name type="synonym">Australian sheep blowfly</name>
    <dbReference type="NCBI Taxonomy" id="7375"/>
    <lineage>
        <taxon>Eukaryota</taxon>
        <taxon>Metazoa</taxon>
        <taxon>Ecdysozoa</taxon>
        <taxon>Arthropoda</taxon>
        <taxon>Hexapoda</taxon>
        <taxon>Insecta</taxon>
        <taxon>Pterygota</taxon>
        <taxon>Neoptera</taxon>
        <taxon>Endopterygota</taxon>
        <taxon>Diptera</taxon>
        <taxon>Brachycera</taxon>
        <taxon>Muscomorpha</taxon>
        <taxon>Oestroidea</taxon>
        <taxon>Calliphoridae</taxon>
        <taxon>Luciliinae</taxon>
        <taxon>Lucilia</taxon>
    </lineage>
</organism>
<evidence type="ECO:0000256" key="2">
    <source>
        <dbReference type="SAM" id="SignalP"/>
    </source>
</evidence>
<name>A0A0L0C0E1_LUCCU</name>
<sequence length="174" mass="18714">MAFNAHSVLQISTRYCLNVQFFLLIILTILISPPPPPPPPPPEDQPPPPPPPPPEDQPPPPPPPPPPSSVIIFIICTSPPPPPPPPPPEDQPPPPPPPPPPEDQPPPPGFGLAVTDAAPIKSKHTKACNRVVYANCAKTIGLLTTCGRCTILLYHNCVSRANQQTPRIWVDNIR</sequence>
<protein>
    <submittedName>
        <fullName evidence="3">Uncharacterized protein</fullName>
    </submittedName>
</protein>
<evidence type="ECO:0000313" key="3">
    <source>
        <dbReference type="EMBL" id="KNC25765.1"/>
    </source>
</evidence>
<comment type="caution">
    <text evidence="3">The sequence shown here is derived from an EMBL/GenBank/DDBJ whole genome shotgun (WGS) entry which is preliminary data.</text>
</comment>
<dbReference type="PRINTS" id="PR01217">
    <property type="entry name" value="PRICHEXTENSN"/>
</dbReference>
<feature type="chain" id="PRO_5005535353" evidence="2">
    <location>
        <begin position="32"/>
        <end position="174"/>
    </location>
</feature>
<feature type="compositionally biased region" description="Pro residues" evidence="1">
    <location>
        <begin position="78"/>
        <end position="109"/>
    </location>
</feature>
<gene>
    <name evidence="3" type="ORF">FF38_10403</name>
</gene>
<dbReference type="OMA" id="ACDEKCQ"/>
<feature type="region of interest" description="Disordered" evidence="1">
    <location>
        <begin position="34"/>
        <end position="112"/>
    </location>
</feature>